<evidence type="ECO:0000256" key="1">
    <source>
        <dbReference type="ARBA" id="ARBA00004141"/>
    </source>
</evidence>
<dbReference type="Pfam" id="PF01925">
    <property type="entry name" value="TauE"/>
    <property type="match status" value="1"/>
</dbReference>
<sequence>MIVTLLQSILSIISGLLVGFSLGLIGGGGSILAIPLFIYFVGIDEPHKAIGTTALAVGVNAFINFYQHARDKNVNLKVGVLFAFIGLIGVFIGSEVGLYLPGKSLLALFSVLMVIIGVYMYLSKCKTLPDENCKSLDGIKKKKLTFYSSLVGFASGFFGIGGGFLIVPGIMSSTKIKINQAVGTSLFVVGTFGIGTAIRYAFAGDVLPELSVLFIIGGILGGYFGTRVSVKMNKNLLRKIFAAIVIVFGIYIFLESAIL</sequence>
<accession>A0A218NNJ9</accession>
<dbReference type="RefSeq" id="WP_088820319.1">
    <property type="nucleotide sequence ID" value="NZ_CP019964.1"/>
</dbReference>
<evidence type="ECO:0000256" key="2">
    <source>
        <dbReference type="ARBA" id="ARBA00022692"/>
    </source>
</evidence>
<feature type="transmembrane region" description="Helical" evidence="5">
    <location>
        <begin position="78"/>
        <end position="99"/>
    </location>
</feature>
<feature type="transmembrane region" description="Helical" evidence="5">
    <location>
        <begin position="105"/>
        <end position="123"/>
    </location>
</feature>
<dbReference type="PANTHER" id="PTHR43701:SF2">
    <property type="entry name" value="MEMBRANE TRANSPORTER PROTEIN YJNA-RELATED"/>
    <property type="match status" value="1"/>
</dbReference>
<comment type="subcellular location">
    <subcellularLocation>
        <location evidence="5">Cell membrane</location>
        <topology evidence="5">Multi-pass membrane protein</topology>
    </subcellularLocation>
    <subcellularLocation>
        <location evidence="1">Membrane</location>
        <topology evidence="1">Multi-pass membrane protein</topology>
    </subcellularLocation>
</comment>
<dbReference type="GO" id="GO:0005886">
    <property type="term" value="C:plasma membrane"/>
    <property type="evidence" value="ECO:0007669"/>
    <property type="project" value="UniProtKB-SubCell"/>
</dbReference>
<evidence type="ECO:0000256" key="3">
    <source>
        <dbReference type="ARBA" id="ARBA00022989"/>
    </source>
</evidence>
<keyword evidence="5" id="KW-1003">Cell membrane</keyword>
<feature type="transmembrane region" description="Helical" evidence="5">
    <location>
        <begin position="144"/>
        <end position="166"/>
    </location>
</feature>
<keyword evidence="3 5" id="KW-1133">Transmembrane helix</keyword>
<feature type="transmembrane region" description="Helical" evidence="5">
    <location>
        <begin position="236"/>
        <end position="254"/>
    </location>
</feature>
<gene>
    <name evidence="6" type="ORF">Mia14_0760</name>
</gene>
<dbReference type="EMBL" id="CP019964">
    <property type="protein sequence ID" value="ASI14057.1"/>
    <property type="molecule type" value="Genomic_DNA"/>
</dbReference>
<evidence type="ECO:0000256" key="5">
    <source>
        <dbReference type="RuleBase" id="RU363041"/>
    </source>
</evidence>
<evidence type="ECO:0000313" key="6">
    <source>
        <dbReference type="EMBL" id="ASI14057.1"/>
    </source>
</evidence>
<organism evidence="6 7">
    <name type="scientific">Candidatus Mancarchaeum acidiphilum</name>
    <dbReference type="NCBI Taxonomy" id="1920749"/>
    <lineage>
        <taxon>Archaea</taxon>
        <taxon>Candidatus Micrarchaeota</taxon>
        <taxon>Candidatus Mancarchaeum</taxon>
    </lineage>
</organism>
<feature type="transmembrane region" description="Helical" evidence="5">
    <location>
        <begin position="210"/>
        <end position="230"/>
    </location>
</feature>
<feature type="transmembrane region" description="Helical" evidence="5">
    <location>
        <begin position="49"/>
        <end position="66"/>
    </location>
</feature>
<dbReference type="InterPro" id="IPR002781">
    <property type="entry name" value="TM_pro_TauE-like"/>
</dbReference>
<dbReference type="OrthoDB" id="12267at2157"/>
<feature type="transmembrane region" description="Helical" evidence="5">
    <location>
        <begin position="178"/>
        <end position="198"/>
    </location>
</feature>
<keyword evidence="4 5" id="KW-0472">Membrane</keyword>
<name>A0A218NNJ9_9ARCH</name>
<feature type="transmembrane region" description="Helical" evidence="5">
    <location>
        <begin position="12"/>
        <end position="43"/>
    </location>
</feature>
<dbReference type="GeneID" id="33314312"/>
<dbReference type="KEGG" id="marh:Mia14_0760"/>
<protein>
    <recommendedName>
        <fullName evidence="5">Probable membrane transporter protein</fullName>
    </recommendedName>
</protein>
<reference evidence="6 7" key="1">
    <citation type="journal article" date="2017" name="Nat. Commun.">
        <title>'ARMAN' archaea depend on association with euryarchaeal host in culture and in situ.</title>
        <authorList>
            <person name="Golyshina O."/>
            <person name="Toshchakov S."/>
            <person name="Makarova K."/>
            <person name="Gavrilov S."/>
            <person name="Korzhenkov A."/>
            <person name="La Cono V."/>
            <person name="Arcadi E."/>
            <person name="Nechitaylo T."/>
            <person name="Ferrer M."/>
            <person name="Kublanov I."/>
            <person name="Wolf Y."/>
            <person name="Yakimov M."/>
            <person name="Golyshin P."/>
            <person name="Slesarev A."/>
            <person name="Kozyavkin S."/>
        </authorList>
    </citation>
    <scope>NUCLEOTIDE SEQUENCE [LARGE SCALE GENOMIC DNA]</scope>
    <source>
        <strain evidence="6 7">Mia14</strain>
    </source>
</reference>
<dbReference type="Proteomes" id="UP000197679">
    <property type="component" value="Chromosome"/>
</dbReference>
<evidence type="ECO:0000256" key="4">
    <source>
        <dbReference type="ARBA" id="ARBA00023136"/>
    </source>
</evidence>
<proteinExistence type="inferred from homology"/>
<evidence type="ECO:0000313" key="7">
    <source>
        <dbReference type="Proteomes" id="UP000197679"/>
    </source>
</evidence>
<keyword evidence="7" id="KW-1185">Reference proteome</keyword>
<dbReference type="InterPro" id="IPR051598">
    <property type="entry name" value="TSUP/Inactive_protease-like"/>
</dbReference>
<dbReference type="PANTHER" id="PTHR43701">
    <property type="entry name" value="MEMBRANE TRANSPORTER PROTEIN MJ0441-RELATED"/>
    <property type="match status" value="1"/>
</dbReference>
<keyword evidence="2 5" id="KW-0812">Transmembrane</keyword>
<comment type="similarity">
    <text evidence="5">Belongs to the 4-toluene sulfonate uptake permease (TSUP) (TC 2.A.102) family.</text>
</comment>
<dbReference type="AlphaFoldDB" id="A0A218NNJ9"/>